<dbReference type="GO" id="GO:0005975">
    <property type="term" value="P:carbohydrate metabolic process"/>
    <property type="evidence" value="ECO:0007669"/>
    <property type="project" value="UniProtKB-ARBA"/>
</dbReference>
<dbReference type="OrthoDB" id="9768966at2"/>
<dbReference type="InterPro" id="IPR055015">
    <property type="entry name" value="GCX_COOH"/>
</dbReference>
<name>A0A2D0NGE9_FLAN2</name>
<dbReference type="PANTHER" id="PTHR47635">
    <property type="entry name" value="CUB DOMAIN-CONTAINING PROTEIN"/>
    <property type="match status" value="1"/>
</dbReference>
<dbReference type="NCBIfam" id="TIGR04183">
    <property type="entry name" value="Por_Secre_tail"/>
    <property type="match status" value="1"/>
</dbReference>
<dbReference type="InterPro" id="IPR026444">
    <property type="entry name" value="Secre_tail"/>
</dbReference>
<dbReference type="SMART" id="SM00282">
    <property type="entry name" value="LamG"/>
    <property type="match status" value="2"/>
</dbReference>
<organism evidence="5 6">
    <name type="scientific">Flavilitoribacter nigricans (strain ATCC 23147 / DSM 23189 / NBRC 102662 / NCIMB 1420 / SS-2)</name>
    <name type="common">Lewinella nigricans</name>
    <dbReference type="NCBI Taxonomy" id="1122177"/>
    <lineage>
        <taxon>Bacteria</taxon>
        <taxon>Pseudomonadati</taxon>
        <taxon>Bacteroidota</taxon>
        <taxon>Saprospiria</taxon>
        <taxon>Saprospirales</taxon>
        <taxon>Lewinellaceae</taxon>
        <taxon>Flavilitoribacter</taxon>
    </lineage>
</organism>
<dbReference type="EMBL" id="PDUD01000009">
    <property type="protein sequence ID" value="PHN07571.1"/>
    <property type="molecule type" value="Genomic_DNA"/>
</dbReference>
<sequence>MAGEPGAASEEPGGPARGYVYTATLSDGPPVAPGVSIRKTLIFTHLTFSDHLIQFIGMYRSFLSTIVISGALFLFSTTLRSQSITPYLQAKFEFDSGSLADDSPNMLDGSGTDLSSAGGVEGDFNGAFLFNGTSSYIDAGTDNRNVSNQLTLSAWVKTTGTGRMIVASKYNVAEDRGYSISVESGLASMEGRDGSGNFYQILSTGFMVNDGNWHHIVGVIDGDTWRLFLDCRFVNGLNTGTEFPDFTTTVPLAIGRLSVANNLSNFRYFQGTIDQVQLYNYPLTEDQLVELSDFSCPDTAPDITTGLIAYYPLDGNGNDESGNELDGTVTGALNTADRFGQGGAALHFDGIDDHILVPNNDLLNPGTGPFSVSLWVQADDPTGGPQMLFQKGTSGTVDGPHPGLWLRLDDYGDGNHIQASLTDGVPPGTFVGSTNPLFVDQDWHHVVFQRTGSHVELWVDLQLVASLEDSRFRGLSGDGNLIIGAQNPWEPGGNFPFIHNHFEGSLDEVRYYGRALSPAEIRAVANTYCPEELIVDEAPNYLHYQAAAELSTSGTVTVGEQTVFQAGSRIVLNPGFSVQPGVSFIGKIEDCNEAQMPNTRLIPDALPFDQTASTNVTEHTLGLTAVPNPFRSDLQLSIRTDQLQPAHLQLLDMNGRSLEVIFTDRWLEAGEHRFSLDVSGLSPGMYFLNLRTPEQQLTKKIIKIR</sequence>
<feature type="domain" description="Laminin G" evidence="3">
    <location>
        <begin position="368"/>
        <end position="514"/>
    </location>
</feature>
<keyword evidence="2" id="KW-1015">Disulfide bond</keyword>
<dbReference type="GO" id="GO:0004553">
    <property type="term" value="F:hydrolase activity, hydrolyzing O-glycosyl compounds"/>
    <property type="evidence" value="ECO:0007669"/>
    <property type="project" value="UniProtKB-ARBA"/>
</dbReference>
<dbReference type="InterPro" id="IPR001791">
    <property type="entry name" value="Laminin_G"/>
</dbReference>
<dbReference type="Proteomes" id="UP000223913">
    <property type="component" value="Unassembled WGS sequence"/>
</dbReference>
<evidence type="ECO:0000256" key="2">
    <source>
        <dbReference type="ARBA" id="ARBA00023157"/>
    </source>
</evidence>
<gene>
    <name evidence="5" type="ORF">CRP01_05575</name>
</gene>
<dbReference type="InterPro" id="IPR013320">
    <property type="entry name" value="ConA-like_dom_sf"/>
</dbReference>
<dbReference type="PANTHER" id="PTHR47635:SF2">
    <property type="entry name" value="LAMG-LIKE JELLYROLL FOLD DOMAIN-CONTAINING PROTEIN"/>
    <property type="match status" value="1"/>
</dbReference>
<feature type="domain" description="LamG-like jellyroll fold" evidence="4">
    <location>
        <begin position="148"/>
        <end position="286"/>
    </location>
</feature>
<evidence type="ECO:0008006" key="7">
    <source>
        <dbReference type="Google" id="ProtNLM"/>
    </source>
</evidence>
<evidence type="ECO:0000313" key="6">
    <source>
        <dbReference type="Proteomes" id="UP000223913"/>
    </source>
</evidence>
<reference evidence="5 6" key="1">
    <citation type="submission" date="2017-10" db="EMBL/GenBank/DDBJ databases">
        <title>The draft genome sequence of Lewinella nigricans NBRC 102662.</title>
        <authorList>
            <person name="Wang K."/>
        </authorList>
    </citation>
    <scope>NUCLEOTIDE SEQUENCE [LARGE SCALE GENOMIC DNA]</scope>
    <source>
        <strain evidence="5 6">NBRC 102662</strain>
    </source>
</reference>
<protein>
    <recommendedName>
        <fullName evidence="7">T9SS type A sorting domain-containing protein</fullName>
    </recommendedName>
</protein>
<dbReference type="SMART" id="SM00560">
    <property type="entry name" value="LamGL"/>
    <property type="match status" value="2"/>
</dbReference>
<keyword evidence="1" id="KW-0732">Signal</keyword>
<evidence type="ECO:0000256" key="1">
    <source>
        <dbReference type="ARBA" id="ARBA00022729"/>
    </source>
</evidence>
<evidence type="ECO:0000259" key="4">
    <source>
        <dbReference type="SMART" id="SM00560"/>
    </source>
</evidence>
<dbReference type="AlphaFoldDB" id="A0A2D0NGE9"/>
<dbReference type="Gene3D" id="2.60.120.200">
    <property type="match status" value="2"/>
</dbReference>
<dbReference type="SUPFAM" id="SSF49899">
    <property type="entry name" value="Concanavalin A-like lectins/glucanases"/>
    <property type="match status" value="2"/>
</dbReference>
<dbReference type="Pfam" id="PF18962">
    <property type="entry name" value="Por_Secre_tail"/>
    <property type="match status" value="1"/>
</dbReference>
<evidence type="ECO:0000259" key="3">
    <source>
        <dbReference type="SMART" id="SM00282"/>
    </source>
</evidence>
<comment type="caution">
    <text evidence="5">The sequence shown here is derived from an EMBL/GenBank/DDBJ whole genome shotgun (WGS) entry which is preliminary data.</text>
</comment>
<proteinExistence type="predicted"/>
<dbReference type="InterPro" id="IPR006558">
    <property type="entry name" value="LamG-like"/>
</dbReference>
<keyword evidence="6" id="KW-1185">Reference proteome</keyword>
<feature type="domain" description="Laminin G" evidence="3">
    <location>
        <begin position="148"/>
        <end position="281"/>
    </location>
</feature>
<dbReference type="Pfam" id="PF13385">
    <property type="entry name" value="Laminin_G_3"/>
    <property type="match status" value="2"/>
</dbReference>
<evidence type="ECO:0000313" key="5">
    <source>
        <dbReference type="EMBL" id="PHN07571.1"/>
    </source>
</evidence>
<accession>A0A2D0NGE9</accession>
<feature type="domain" description="LamG-like jellyroll fold" evidence="4">
    <location>
        <begin position="368"/>
        <end position="519"/>
    </location>
</feature>
<dbReference type="NCBIfam" id="NF045639">
    <property type="entry name" value="GCX_COOH"/>
    <property type="match status" value="1"/>
</dbReference>